<evidence type="ECO:0000256" key="3">
    <source>
        <dbReference type="ARBA" id="ARBA00022490"/>
    </source>
</evidence>
<feature type="region of interest" description="Disordered" evidence="6">
    <location>
        <begin position="314"/>
        <end position="335"/>
    </location>
</feature>
<evidence type="ECO:0000313" key="9">
    <source>
        <dbReference type="Proteomes" id="UP000053815"/>
    </source>
</evidence>
<keyword evidence="4" id="KW-0143">Chaperone</keyword>
<organism evidence="8">
    <name type="scientific">Mucor ambiguus</name>
    <dbReference type="NCBI Taxonomy" id="91626"/>
    <lineage>
        <taxon>Eukaryota</taxon>
        <taxon>Fungi</taxon>
        <taxon>Fungi incertae sedis</taxon>
        <taxon>Mucoromycota</taxon>
        <taxon>Mucoromycotina</taxon>
        <taxon>Mucoromycetes</taxon>
        <taxon>Mucorales</taxon>
        <taxon>Mucorineae</taxon>
        <taxon>Mucoraceae</taxon>
        <taxon>Mucor</taxon>
    </lineage>
</organism>
<dbReference type="InterPro" id="IPR012677">
    <property type="entry name" value="Nucleotide-bd_a/b_plait_sf"/>
</dbReference>
<keyword evidence="9" id="KW-1185">Reference proteome</keyword>
<evidence type="ECO:0000256" key="4">
    <source>
        <dbReference type="ARBA" id="ARBA00023186"/>
    </source>
</evidence>
<dbReference type="AlphaFoldDB" id="A0A0C9MTS5"/>
<accession>A0A0C9MTS5</accession>
<dbReference type="EMBL" id="DF836383">
    <property type="protein sequence ID" value="GAN05518.1"/>
    <property type="molecule type" value="Genomic_DNA"/>
</dbReference>
<evidence type="ECO:0000256" key="2">
    <source>
        <dbReference type="ARBA" id="ARBA00004496"/>
    </source>
</evidence>
<dbReference type="InterPro" id="IPR001623">
    <property type="entry name" value="DnaJ_domain"/>
</dbReference>
<gene>
    <name evidence="8" type="ORF">MAM1_0094d04989</name>
</gene>
<dbReference type="GO" id="GO:0000390">
    <property type="term" value="P:spliceosomal complex disassembly"/>
    <property type="evidence" value="ECO:0007669"/>
    <property type="project" value="TreeGrafter"/>
</dbReference>
<reference evidence="8" key="1">
    <citation type="submission" date="2014-09" db="EMBL/GenBank/DDBJ databases">
        <title>Draft genome sequence of an oleaginous Mucoromycotina fungus Mucor ambiguus NBRC6742.</title>
        <authorList>
            <person name="Takeda I."/>
            <person name="Yamane N."/>
            <person name="Morita T."/>
            <person name="Tamano K."/>
            <person name="Machida M."/>
            <person name="Baker S."/>
            <person name="Koike H."/>
        </authorList>
    </citation>
    <scope>NUCLEOTIDE SEQUENCE</scope>
    <source>
        <strain evidence="8">NBRC 6742</strain>
    </source>
</reference>
<sequence length="335" mass="38447">MDAEVDYYELLGLEITASAKEIKNAYRRKALKVHPDKNPSPDAAVLFHALTQAQDLLLDPKKRSEYDQKHRTRQERQKKKQEMDSKRRHAQDELERREQEAKRAKTDQNQAKAEYEAQLAKLREEGAKRRQEDWASPAEESIMQEPVPHAETELGALKIKWKYKKYNFLEQDLLDILNPIAEVDSLALSSKKKGSASVLFKSVVDAYNVLTKKETHPTLSQFESITWLTGKPPSIVEKMTRAEEMKKEARAALFSTNNRSTAATGTPLFTTGSQSSFFKTFNIPSNLKGSMSSKMSDDDYESITLMKMRQAERDRVLAIQHQQQQQQQQQQQSAQ</sequence>
<feature type="compositionally biased region" description="Basic residues" evidence="6">
    <location>
        <begin position="70"/>
        <end position="79"/>
    </location>
</feature>
<dbReference type="InterPro" id="IPR052094">
    <property type="entry name" value="Pre-mRNA-splicing_ERAD"/>
</dbReference>
<keyword evidence="3" id="KW-0963">Cytoplasm</keyword>
<feature type="domain" description="J" evidence="7">
    <location>
        <begin position="6"/>
        <end position="70"/>
    </location>
</feature>
<feature type="compositionally biased region" description="Low complexity" evidence="6">
    <location>
        <begin position="320"/>
        <end position="335"/>
    </location>
</feature>
<evidence type="ECO:0000256" key="5">
    <source>
        <dbReference type="ARBA" id="ARBA00023242"/>
    </source>
</evidence>
<dbReference type="Gene3D" id="3.30.70.330">
    <property type="match status" value="1"/>
</dbReference>
<evidence type="ECO:0000256" key="1">
    <source>
        <dbReference type="ARBA" id="ARBA00004123"/>
    </source>
</evidence>
<dbReference type="PROSITE" id="PS50076">
    <property type="entry name" value="DNAJ_2"/>
    <property type="match status" value="1"/>
</dbReference>
<comment type="subcellular location">
    <subcellularLocation>
        <location evidence="2">Cytoplasm</location>
    </subcellularLocation>
    <subcellularLocation>
        <location evidence="1">Nucleus</location>
    </subcellularLocation>
</comment>
<dbReference type="OrthoDB" id="376357at2759"/>
<name>A0A0C9MTS5_9FUNG</name>
<dbReference type="GO" id="GO:0005681">
    <property type="term" value="C:spliceosomal complex"/>
    <property type="evidence" value="ECO:0007669"/>
    <property type="project" value="TreeGrafter"/>
</dbReference>
<keyword evidence="5" id="KW-0539">Nucleus</keyword>
<evidence type="ECO:0000313" key="8">
    <source>
        <dbReference type="EMBL" id="GAN05518.1"/>
    </source>
</evidence>
<dbReference type="SMART" id="SM00271">
    <property type="entry name" value="DnaJ"/>
    <property type="match status" value="1"/>
</dbReference>
<dbReference type="PRINTS" id="PR00625">
    <property type="entry name" value="JDOMAIN"/>
</dbReference>
<evidence type="ECO:0000256" key="6">
    <source>
        <dbReference type="SAM" id="MobiDB-lite"/>
    </source>
</evidence>
<dbReference type="GO" id="GO:0005737">
    <property type="term" value="C:cytoplasm"/>
    <property type="evidence" value="ECO:0007669"/>
    <property type="project" value="UniProtKB-SubCell"/>
</dbReference>
<dbReference type="Pfam" id="PF00226">
    <property type="entry name" value="DnaJ"/>
    <property type="match status" value="1"/>
</dbReference>
<dbReference type="InterPro" id="IPR036869">
    <property type="entry name" value="J_dom_sf"/>
</dbReference>
<dbReference type="CDD" id="cd06257">
    <property type="entry name" value="DnaJ"/>
    <property type="match status" value="1"/>
</dbReference>
<dbReference type="SUPFAM" id="SSF46565">
    <property type="entry name" value="Chaperone J-domain"/>
    <property type="match status" value="1"/>
</dbReference>
<feature type="compositionally biased region" description="Basic and acidic residues" evidence="6">
    <location>
        <begin position="58"/>
        <end position="69"/>
    </location>
</feature>
<protein>
    <submittedName>
        <fullName evidence="8">DnaJ homolog subfamily C member 17</fullName>
    </submittedName>
</protein>
<dbReference type="PANTHER" id="PTHR44313:SF1">
    <property type="entry name" value="DNAJ HOMOLOG SUBFAMILY C MEMBER 17"/>
    <property type="match status" value="1"/>
</dbReference>
<dbReference type="Proteomes" id="UP000053815">
    <property type="component" value="Unassembled WGS sequence"/>
</dbReference>
<proteinExistence type="predicted"/>
<dbReference type="STRING" id="91626.A0A0C9MTS5"/>
<feature type="region of interest" description="Disordered" evidence="6">
    <location>
        <begin position="57"/>
        <end position="112"/>
    </location>
</feature>
<dbReference type="Gene3D" id="1.10.287.110">
    <property type="entry name" value="DnaJ domain"/>
    <property type="match status" value="1"/>
</dbReference>
<dbReference type="PANTHER" id="PTHR44313">
    <property type="entry name" value="DNAJ HOMOLOG SUBFAMILY C MEMBER 17"/>
    <property type="match status" value="1"/>
</dbReference>
<evidence type="ECO:0000259" key="7">
    <source>
        <dbReference type="PROSITE" id="PS50076"/>
    </source>
</evidence>
<feature type="compositionally biased region" description="Basic and acidic residues" evidence="6">
    <location>
        <begin position="80"/>
        <end position="106"/>
    </location>
</feature>